<feature type="compositionally biased region" description="Basic and acidic residues" evidence="1">
    <location>
        <begin position="973"/>
        <end position="983"/>
    </location>
</feature>
<dbReference type="Pfam" id="PF13155">
    <property type="entry name" value="Toprim_2"/>
    <property type="match status" value="1"/>
</dbReference>
<evidence type="ECO:0000313" key="3">
    <source>
        <dbReference type="EMBL" id="NYJ76499.1"/>
    </source>
</evidence>
<feature type="compositionally biased region" description="Basic and acidic residues" evidence="1">
    <location>
        <begin position="48"/>
        <end position="57"/>
    </location>
</feature>
<feature type="compositionally biased region" description="Basic and acidic residues" evidence="1">
    <location>
        <begin position="72"/>
        <end position="86"/>
    </location>
</feature>
<feature type="region of interest" description="Disordered" evidence="1">
    <location>
        <begin position="35"/>
        <end position="86"/>
    </location>
</feature>
<comment type="caution">
    <text evidence="3">The sequence shown here is derived from an EMBL/GenBank/DDBJ whole genome shotgun (WGS) entry which is preliminary data.</text>
</comment>
<dbReference type="GO" id="GO:0005737">
    <property type="term" value="C:cytoplasm"/>
    <property type="evidence" value="ECO:0007669"/>
    <property type="project" value="TreeGrafter"/>
</dbReference>
<accession>A0A853DKN2</accession>
<protein>
    <submittedName>
        <fullName evidence="3">DNA primase</fullName>
    </submittedName>
</protein>
<dbReference type="AlphaFoldDB" id="A0A853DKN2"/>
<dbReference type="PANTHER" id="PTHR30313">
    <property type="entry name" value="DNA PRIMASE"/>
    <property type="match status" value="1"/>
</dbReference>
<evidence type="ECO:0000313" key="4">
    <source>
        <dbReference type="Proteomes" id="UP000571817"/>
    </source>
</evidence>
<feature type="compositionally biased region" description="Polar residues" evidence="1">
    <location>
        <begin position="36"/>
        <end position="45"/>
    </location>
</feature>
<dbReference type="RefSeq" id="WP_179483889.1">
    <property type="nucleotide sequence ID" value="NZ_JACCFW010000002.1"/>
</dbReference>
<dbReference type="InterPro" id="IPR050219">
    <property type="entry name" value="DnaG_primase"/>
</dbReference>
<feature type="compositionally biased region" description="Low complexity" evidence="1">
    <location>
        <begin position="853"/>
        <end position="863"/>
    </location>
</feature>
<dbReference type="EMBL" id="JACCFW010000002">
    <property type="protein sequence ID" value="NYJ76499.1"/>
    <property type="molecule type" value="Genomic_DNA"/>
</dbReference>
<proteinExistence type="predicted"/>
<feature type="region of interest" description="Disordered" evidence="1">
    <location>
        <begin position="850"/>
        <end position="913"/>
    </location>
</feature>
<reference evidence="3 4" key="1">
    <citation type="submission" date="2020-07" db="EMBL/GenBank/DDBJ databases">
        <title>Sequencing the genomes of 1000 actinobacteria strains.</title>
        <authorList>
            <person name="Klenk H.-P."/>
        </authorList>
    </citation>
    <scope>NUCLEOTIDE SEQUENCE [LARGE SCALE GENOMIC DNA]</scope>
    <source>
        <strain evidence="3 4">DSM 29531</strain>
    </source>
</reference>
<gene>
    <name evidence="3" type="ORF">HNR15_003517</name>
</gene>
<dbReference type="Gene3D" id="3.40.1360.10">
    <property type="match status" value="1"/>
</dbReference>
<keyword evidence="4" id="KW-1185">Reference proteome</keyword>
<dbReference type="SUPFAM" id="SSF56731">
    <property type="entry name" value="DNA primase core"/>
    <property type="match status" value="1"/>
</dbReference>
<dbReference type="Proteomes" id="UP000571817">
    <property type="component" value="Unassembled WGS sequence"/>
</dbReference>
<feature type="region of interest" description="Disordered" evidence="1">
    <location>
        <begin position="927"/>
        <end position="983"/>
    </location>
</feature>
<feature type="compositionally biased region" description="Basic and acidic residues" evidence="1">
    <location>
        <begin position="423"/>
        <end position="432"/>
    </location>
</feature>
<dbReference type="InterPro" id="IPR013264">
    <property type="entry name" value="DNAG_N"/>
</dbReference>
<dbReference type="Pfam" id="PF08275">
    <property type="entry name" value="DNAG_N"/>
    <property type="match status" value="1"/>
</dbReference>
<dbReference type="GO" id="GO:0006269">
    <property type="term" value="P:DNA replication, synthesis of primer"/>
    <property type="evidence" value="ECO:0007669"/>
    <property type="project" value="TreeGrafter"/>
</dbReference>
<organism evidence="3 4">
    <name type="scientific">Allobranchiibius huperziae</name>
    <dbReference type="NCBI Taxonomy" id="1874116"/>
    <lineage>
        <taxon>Bacteria</taxon>
        <taxon>Bacillati</taxon>
        <taxon>Actinomycetota</taxon>
        <taxon>Actinomycetes</taxon>
        <taxon>Micrococcales</taxon>
        <taxon>Dermacoccaceae</taxon>
        <taxon>Allobranchiibius</taxon>
    </lineage>
</organism>
<evidence type="ECO:0000259" key="2">
    <source>
        <dbReference type="Pfam" id="PF08275"/>
    </source>
</evidence>
<dbReference type="InterPro" id="IPR037068">
    <property type="entry name" value="DNA_primase_core_N_sf"/>
</dbReference>
<feature type="region of interest" description="Disordered" evidence="1">
    <location>
        <begin position="373"/>
        <end position="432"/>
    </location>
</feature>
<name>A0A853DKN2_9MICO</name>
<feature type="compositionally biased region" description="Basic and acidic residues" evidence="1">
    <location>
        <begin position="373"/>
        <end position="390"/>
    </location>
</feature>
<evidence type="ECO:0000256" key="1">
    <source>
        <dbReference type="SAM" id="MobiDB-lite"/>
    </source>
</evidence>
<dbReference type="PANTHER" id="PTHR30313:SF2">
    <property type="entry name" value="DNA PRIMASE"/>
    <property type="match status" value="1"/>
</dbReference>
<feature type="domain" description="DNA primase DNAG catalytic core N-terminal" evidence="2">
    <location>
        <begin position="550"/>
        <end position="667"/>
    </location>
</feature>
<feature type="compositionally biased region" description="Polar residues" evidence="1">
    <location>
        <begin position="946"/>
        <end position="960"/>
    </location>
</feature>
<sequence>MSEHIELEAGHELDRALRTALMALGQVMERLGRSAQDAQRGQAASEQARARELEQVRRQLQQSAREPGSGQRESHSDAQHAARQEWLDERSAARAAYGGWTREGAVEGGDRVAASKAWSRAQEWSGQDPVARDAAAQLEERITDRFGADPAAILQSVEPGMELGAGAPAAGMSVSEAADLAAAHAPFYYDRGEGLGHVAADGMPSSDQQRALVDDMQGWFAQGQIPLDSRMQAWARHVGEGDMPREQLVQLWSETAGQRSYEELGAHVRSMNEQNMSTEQVAQVIAGVLPRAGEYGPLLERAAMSAASDEQVTQAYRAARLDVADQKPGTAVGHTTAADAVGQLDGELRRRWGNSPDAYLLDVVSDLRVAHTDARRRGENQANAERERPNLRQGNVPHADSPAPVASNEIQPERGVAPSKATTEGERAHRERSWAMARREFASSMPEGTTAAQTDQAWRGLNQREQFGRYWAAYDTQEARGDGVDVAALREASPAEVPALGQTPAPIVQASPERSGATQSATAAEITRGRTLELNEQAASWFQARMTPGSAGHEYVTGRVGQEVVDAGTYQFGYAPPGWRHLTQHLRANGASDQEIVAAGLGRVSSRGSVIDVFRDRATVAIRDVQGDVVGFVGRDLSHDPGAPKYLNTGATPAYRKGDHVFGLHEAVTNTTADKARMVRVEGPFDAIAVTAAGQGRIHGVAPLGTSLTDSQVEQLAEHARGGAIWLGNDADAAGTAATVQDYWRLAEHDLDARLVSWPAGTDPADLWSADPEFMRTTLASPDAAPSAGMVVVDAAIDADRDGLLDGDVDAFERVEYARMDVAQAMGNDLDRDFLTMHIDTRLAALREDEGEAAAQATEAQDTLGAPGLAPGSAQDELRSGGVEQPTEQEQTARARQQQDEGEEHELTLNEQQLRVPVYDRASEAGLHTLSEEDWEARTASAPGFSRSTDAMLNDPNRSQGRAAKPASPGDNVGRDRAKNFRK</sequence>
<dbReference type="Gene3D" id="3.90.980.10">
    <property type="entry name" value="DNA primase, catalytic core, N-terminal domain"/>
    <property type="match status" value="1"/>
</dbReference>